<dbReference type="PANTHER" id="PTHR34613:SF1">
    <property type="entry name" value="SLL6017 PROTEIN"/>
    <property type="match status" value="1"/>
</dbReference>
<protein>
    <recommendedName>
        <fullName evidence="3">Transposase (putative) YhgA-like domain-containing protein</fullName>
    </recommendedName>
</protein>
<organism evidence="1 2">
    <name type="scientific">Streptomyces anatolicus</name>
    <dbReference type="NCBI Taxonomy" id="2675858"/>
    <lineage>
        <taxon>Bacteria</taxon>
        <taxon>Bacillati</taxon>
        <taxon>Actinomycetota</taxon>
        <taxon>Actinomycetes</taxon>
        <taxon>Kitasatosporales</taxon>
        <taxon>Streptomycetaceae</taxon>
        <taxon>Streptomyces</taxon>
    </lineage>
</organism>
<dbReference type="RefSeq" id="WP_219689689.1">
    <property type="nucleotide sequence ID" value="NZ_WMBF01000176.1"/>
</dbReference>
<sequence>MVTSHHEASHRIFQERPEILGPVFGLLGIPPPAKAVVEVLTPDTTEIRPIERRVDSVLRVEPSDGRDSFLLAIESQGRRDADKATSWAYYVAYLQAKYDLPVLLLVVCQDRATANWAAGPFTCGALGWTALTTHPLVLGPENVPVITDPSEAARDLAMAAFSALTHGRRKDAGAILEALARALRATDKKSADYYSDLLDVGLGNTPAAAEWRELMTFVSYFPGRGTLREEAYLEGKEEGRAEGATEALVEERVRTLIHLLEHRLVPLPDPARERITTCTDPDILARWQDLAFTVHSVDELFAEDTPPKATA</sequence>
<name>A0ABS6YPF2_9ACTN</name>
<dbReference type="EMBL" id="WMBF01000176">
    <property type="protein sequence ID" value="MBW5423308.1"/>
    <property type="molecule type" value="Genomic_DNA"/>
</dbReference>
<reference evidence="1 2" key="1">
    <citation type="submission" date="2019-11" db="EMBL/GenBank/DDBJ databases">
        <authorList>
            <person name="Ay H."/>
        </authorList>
    </citation>
    <scope>NUCLEOTIDE SEQUENCE [LARGE SCALE GENOMIC DNA]</scope>
    <source>
        <strain evidence="1 2">BG9H</strain>
    </source>
</reference>
<evidence type="ECO:0008006" key="3">
    <source>
        <dbReference type="Google" id="ProtNLM"/>
    </source>
</evidence>
<dbReference type="Proteomes" id="UP001197114">
    <property type="component" value="Unassembled WGS sequence"/>
</dbReference>
<proteinExistence type="predicted"/>
<gene>
    <name evidence="1" type="ORF">GKQ77_17340</name>
</gene>
<evidence type="ECO:0000313" key="1">
    <source>
        <dbReference type="EMBL" id="MBW5423308.1"/>
    </source>
</evidence>
<comment type="caution">
    <text evidence="1">The sequence shown here is derived from an EMBL/GenBank/DDBJ whole genome shotgun (WGS) entry which is preliminary data.</text>
</comment>
<keyword evidence="2" id="KW-1185">Reference proteome</keyword>
<evidence type="ECO:0000313" key="2">
    <source>
        <dbReference type="Proteomes" id="UP001197114"/>
    </source>
</evidence>
<dbReference type="PANTHER" id="PTHR34613">
    <property type="entry name" value="SLL0800 PROTEIN"/>
    <property type="match status" value="1"/>
</dbReference>
<accession>A0ABS6YPF2</accession>